<evidence type="ECO:0000313" key="1">
    <source>
        <dbReference type="EMBL" id="OGY29100.1"/>
    </source>
</evidence>
<reference evidence="1 2" key="1">
    <citation type="journal article" date="2016" name="Nat. Commun.">
        <title>Thousands of microbial genomes shed light on interconnected biogeochemical processes in an aquifer system.</title>
        <authorList>
            <person name="Anantharaman K."/>
            <person name="Brown C.T."/>
            <person name="Hug L.A."/>
            <person name="Sharon I."/>
            <person name="Castelle C.J."/>
            <person name="Probst A.J."/>
            <person name="Thomas B.C."/>
            <person name="Singh A."/>
            <person name="Wilkins M.J."/>
            <person name="Karaoz U."/>
            <person name="Brodie E.L."/>
            <person name="Williams K.H."/>
            <person name="Hubbard S.S."/>
            <person name="Banfield J.F."/>
        </authorList>
    </citation>
    <scope>NUCLEOTIDE SEQUENCE [LARGE SCALE GENOMIC DNA]</scope>
</reference>
<dbReference type="Proteomes" id="UP000177821">
    <property type="component" value="Unassembled WGS sequence"/>
</dbReference>
<protein>
    <submittedName>
        <fullName evidence="1">Uncharacterized protein</fullName>
    </submittedName>
</protein>
<sequence>MKTLKLIWKKWKSFGRVVADFQARVLLSFFYFILLLPVGLAVRIFSDHLKIKDSSKVGWEKWDPRADTVAQSRSQG</sequence>
<evidence type="ECO:0000313" key="2">
    <source>
        <dbReference type="Proteomes" id="UP000177821"/>
    </source>
</evidence>
<accession>A0A1G1WP39</accession>
<gene>
    <name evidence="1" type="ORF">A3J50_02335</name>
</gene>
<dbReference type="AlphaFoldDB" id="A0A1G1WP39"/>
<comment type="caution">
    <text evidence="1">The sequence shown here is derived from an EMBL/GenBank/DDBJ whole genome shotgun (WGS) entry which is preliminary data.</text>
</comment>
<dbReference type="EMBL" id="MHCX01000035">
    <property type="protein sequence ID" value="OGY29100.1"/>
    <property type="molecule type" value="Genomic_DNA"/>
</dbReference>
<proteinExistence type="predicted"/>
<organism evidence="1 2">
    <name type="scientific">Candidatus Woykebacteria bacterium RIFCSPHIGHO2_02_FULL_43_16b</name>
    <dbReference type="NCBI Taxonomy" id="1802601"/>
    <lineage>
        <taxon>Bacteria</taxon>
        <taxon>Candidatus Woykeibacteriota</taxon>
    </lineage>
</organism>
<name>A0A1G1WP39_9BACT</name>